<sequence length="238" mass="26754">ARCMTNYRAKSFRKYRDAVSDSTDSYSVRSPLVDFLLFVTVCRCLSLCDVIYRDKIFGAILVRMHLQPVCNSRFGTFVPLSHILFIISFAALQTNNILESRFFGVQHWFAFEVAVQEPAKRSWPSWKVVVLSVGGSSQEASGSGLRDDGGSGSVCGSGSDGWEERNVLVRGHERAPAQDRSWSKTKSPTGIEVTAAQAPGYVTRRARLWLPWLRANAAMHESWPRSHEPHRVSRFTQL</sequence>
<dbReference type="EMBL" id="KQ982691">
    <property type="protein sequence ID" value="KYQ52118.1"/>
    <property type="molecule type" value="Genomic_DNA"/>
</dbReference>
<reference evidence="3 4" key="1">
    <citation type="submission" date="2015-09" db="EMBL/GenBank/DDBJ databases">
        <title>Trachymyrmex zeteki WGS genome.</title>
        <authorList>
            <person name="Nygaard S."/>
            <person name="Hu H."/>
            <person name="Boomsma J."/>
            <person name="Zhang G."/>
        </authorList>
    </citation>
    <scope>NUCLEOTIDE SEQUENCE [LARGE SCALE GENOMIC DNA]</scope>
    <source>
        <strain evidence="3">Tzet28-1</strain>
        <tissue evidence="3">Whole body</tissue>
    </source>
</reference>
<keyword evidence="2" id="KW-0812">Transmembrane</keyword>
<protein>
    <submittedName>
        <fullName evidence="3">Uncharacterized protein</fullName>
    </submittedName>
</protein>
<gene>
    <name evidence="3" type="ORF">ALC60_08732</name>
</gene>
<proteinExistence type="predicted"/>
<dbReference type="Proteomes" id="UP000075809">
    <property type="component" value="Unassembled WGS sequence"/>
</dbReference>
<feature type="region of interest" description="Disordered" evidence="1">
    <location>
        <begin position="137"/>
        <end position="160"/>
    </location>
</feature>
<keyword evidence="2" id="KW-0472">Membrane</keyword>
<keyword evidence="4" id="KW-1185">Reference proteome</keyword>
<evidence type="ECO:0000313" key="4">
    <source>
        <dbReference type="Proteomes" id="UP000075809"/>
    </source>
</evidence>
<evidence type="ECO:0000256" key="2">
    <source>
        <dbReference type="SAM" id="Phobius"/>
    </source>
</evidence>
<evidence type="ECO:0000256" key="1">
    <source>
        <dbReference type="SAM" id="MobiDB-lite"/>
    </source>
</evidence>
<organism evidence="3 4">
    <name type="scientific">Mycetomoellerius zeteki</name>
    <dbReference type="NCBI Taxonomy" id="64791"/>
    <lineage>
        <taxon>Eukaryota</taxon>
        <taxon>Metazoa</taxon>
        <taxon>Ecdysozoa</taxon>
        <taxon>Arthropoda</taxon>
        <taxon>Hexapoda</taxon>
        <taxon>Insecta</taxon>
        <taxon>Pterygota</taxon>
        <taxon>Neoptera</taxon>
        <taxon>Endopterygota</taxon>
        <taxon>Hymenoptera</taxon>
        <taxon>Apocrita</taxon>
        <taxon>Aculeata</taxon>
        <taxon>Formicoidea</taxon>
        <taxon>Formicidae</taxon>
        <taxon>Myrmicinae</taxon>
        <taxon>Mycetomoellerius</taxon>
    </lineage>
</organism>
<evidence type="ECO:0000313" key="3">
    <source>
        <dbReference type="EMBL" id="KYQ52118.1"/>
    </source>
</evidence>
<feature type="transmembrane region" description="Helical" evidence="2">
    <location>
        <begin position="73"/>
        <end position="92"/>
    </location>
</feature>
<feature type="non-terminal residue" evidence="3">
    <location>
        <position position="1"/>
    </location>
</feature>
<keyword evidence="2" id="KW-1133">Transmembrane helix</keyword>
<name>A0A151WWA9_9HYME</name>
<accession>A0A151WWA9</accession>
<feature type="compositionally biased region" description="Gly residues" evidence="1">
    <location>
        <begin position="150"/>
        <end position="159"/>
    </location>
</feature>
<dbReference type="AlphaFoldDB" id="A0A151WWA9"/>